<comment type="caution">
    <text evidence="2">The sequence shown here is derived from an EMBL/GenBank/DDBJ whole genome shotgun (WGS) entry which is preliminary data.</text>
</comment>
<evidence type="ECO:0000313" key="3">
    <source>
        <dbReference type="Proteomes" id="UP000237000"/>
    </source>
</evidence>
<evidence type="ECO:0000313" key="2">
    <source>
        <dbReference type="EMBL" id="PON60233.1"/>
    </source>
</evidence>
<dbReference type="Pfam" id="PF03469">
    <property type="entry name" value="XH"/>
    <property type="match status" value="1"/>
</dbReference>
<organism evidence="2 3">
    <name type="scientific">Trema orientale</name>
    <name type="common">Charcoal tree</name>
    <name type="synonym">Celtis orientalis</name>
    <dbReference type="NCBI Taxonomy" id="63057"/>
    <lineage>
        <taxon>Eukaryota</taxon>
        <taxon>Viridiplantae</taxon>
        <taxon>Streptophyta</taxon>
        <taxon>Embryophyta</taxon>
        <taxon>Tracheophyta</taxon>
        <taxon>Spermatophyta</taxon>
        <taxon>Magnoliopsida</taxon>
        <taxon>eudicotyledons</taxon>
        <taxon>Gunneridae</taxon>
        <taxon>Pentapetalae</taxon>
        <taxon>rosids</taxon>
        <taxon>fabids</taxon>
        <taxon>Rosales</taxon>
        <taxon>Cannabaceae</taxon>
        <taxon>Trema</taxon>
    </lineage>
</organism>
<accession>A0A2P5CGQ7</accession>
<dbReference type="InterPro" id="IPR045177">
    <property type="entry name" value="FDM1-5/IDN2"/>
</dbReference>
<dbReference type="EMBL" id="JXTC01000367">
    <property type="protein sequence ID" value="PON60233.1"/>
    <property type="molecule type" value="Genomic_DNA"/>
</dbReference>
<protein>
    <recommendedName>
        <fullName evidence="1">Factor of DNA methylation 1-5/IDN2 domain-containing protein</fullName>
    </recommendedName>
</protein>
<dbReference type="AlphaFoldDB" id="A0A2P5CGQ7"/>
<gene>
    <name evidence="2" type="ORF">TorRG33x02_285670</name>
</gene>
<dbReference type="InParanoid" id="A0A2P5CGQ7"/>
<dbReference type="PANTHER" id="PTHR21596:SF65">
    <property type="entry name" value="PROTEIN INVOLVED IN DE NOVO 2-RELATED"/>
    <property type="match status" value="1"/>
</dbReference>
<dbReference type="PANTHER" id="PTHR21596">
    <property type="entry name" value="RIBONUCLEASE P SUBUNIT P38"/>
    <property type="match status" value="1"/>
</dbReference>
<proteinExistence type="predicted"/>
<feature type="domain" description="Factor of DNA methylation 1-5/IDN2" evidence="1">
    <location>
        <begin position="203"/>
        <end position="331"/>
    </location>
</feature>
<reference evidence="3" key="1">
    <citation type="submission" date="2016-06" db="EMBL/GenBank/DDBJ databases">
        <title>Parallel loss of symbiosis genes in relatives of nitrogen-fixing non-legume Parasponia.</title>
        <authorList>
            <person name="Van Velzen R."/>
            <person name="Holmer R."/>
            <person name="Bu F."/>
            <person name="Rutten L."/>
            <person name="Van Zeijl A."/>
            <person name="Liu W."/>
            <person name="Santuari L."/>
            <person name="Cao Q."/>
            <person name="Sharma T."/>
            <person name="Shen D."/>
            <person name="Roswanjaya Y."/>
            <person name="Wardhani T."/>
            <person name="Kalhor M.S."/>
            <person name="Jansen J."/>
            <person name="Van den Hoogen J."/>
            <person name="Gungor B."/>
            <person name="Hartog M."/>
            <person name="Hontelez J."/>
            <person name="Verver J."/>
            <person name="Yang W.-C."/>
            <person name="Schijlen E."/>
            <person name="Repin R."/>
            <person name="Schilthuizen M."/>
            <person name="Schranz E."/>
            <person name="Heidstra R."/>
            <person name="Miyata K."/>
            <person name="Fedorova E."/>
            <person name="Kohlen W."/>
            <person name="Bisseling T."/>
            <person name="Smit S."/>
            <person name="Geurts R."/>
        </authorList>
    </citation>
    <scope>NUCLEOTIDE SEQUENCE [LARGE SCALE GENOMIC DNA]</scope>
    <source>
        <strain evidence="3">cv. RG33-2</strain>
    </source>
</reference>
<name>A0A2P5CGQ7_TREOI</name>
<evidence type="ECO:0000259" key="1">
    <source>
        <dbReference type="Pfam" id="PF03469"/>
    </source>
</evidence>
<dbReference type="GO" id="GO:0080188">
    <property type="term" value="P:gene silencing by siRNA-directed DNA methylation"/>
    <property type="evidence" value="ECO:0007669"/>
    <property type="project" value="InterPro"/>
</dbReference>
<dbReference type="Proteomes" id="UP000237000">
    <property type="component" value="Unassembled WGS sequence"/>
</dbReference>
<sequence length="344" mass="39555">MAELQRPFSTSLRPRARAPSQISAVAGASAALAYASVQISSVAADLNLSRFMDEKIDSHIFHQLLQCPNCYCIMTSWPVYKCDFGHTLCCDCYERLEIKEEYEGKMKPCIYCAKGEDSQYDISEELGILAQKFRNMTLIEVLKPLFILKDKICDFHDKSVKEFKLANEGREYLEAYDFARTAIIKGLMSRNLFGRNDKGIGLRKLGQLELDPFIAVFEAKHGKEEAESNADEMRKMWQYQLETRVSDGDGDGDGEIFLEHILVSIKEEMGDKVYEAIVRTSKELEYLKVFEAIVNPSKELDYLEDHVPSYEIWDYKNGKQASLKDGIELLFFHFDRQPALRRRL</sequence>
<keyword evidence="3" id="KW-1185">Reference proteome</keyword>
<dbReference type="InterPro" id="IPR005379">
    <property type="entry name" value="FDM1-5/IDN2_XH"/>
</dbReference>